<dbReference type="EMBL" id="GL876972">
    <property type="protein sequence ID" value="KLU89376.1"/>
    <property type="molecule type" value="Genomic_DNA"/>
</dbReference>
<feature type="compositionally biased region" description="Low complexity" evidence="1">
    <location>
        <begin position="259"/>
        <end position="276"/>
    </location>
</feature>
<protein>
    <recommendedName>
        <fullName evidence="6">Serine-rich protein</fullName>
    </recommendedName>
</protein>
<dbReference type="EnsemblFungi" id="MAPG_08347T0">
    <property type="protein sequence ID" value="MAPG_08347T0"/>
    <property type="gene ID" value="MAPG_08347"/>
</dbReference>
<reference evidence="4" key="5">
    <citation type="submission" date="2015-06" db="UniProtKB">
        <authorList>
            <consortium name="EnsemblFungi"/>
        </authorList>
    </citation>
    <scope>IDENTIFICATION</scope>
    <source>
        <strain evidence="4">ATCC 64411</strain>
    </source>
</reference>
<proteinExistence type="predicted"/>
<dbReference type="AlphaFoldDB" id="A0A0C4E746"/>
<feature type="compositionally biased region" description="Low complexity" evidence="1">
    <location>
        <begin position="98"/>
        <end position="110"/>
    </location>
</feature>
<reference evidence="5" key="1">
    <citation type="submission" date="2010-05" db="EMBL/GenBank/DDBJ databases">
        <title>The genome sequence of Magnaporthe poae strain ATCC 64411.</title>
        <authorList>
            <person name="Ma L.-J."/>
            <person name="Dead R."/>
            <person name="Young S."/>
            <person name="Zeng Q."/>
            <person name="Koehrsen M."/>
            <person name="Alvarado L."/>
            <person name="Berlin A."/>
            <person name="Chapman S.B."/>
            <person name="Chen Z."/>
            <person name="Freedman E."/>
            <person name="Gellesch M."/>
            <person name="Goldberg J."/>
            <person name="Griggs A."/>
            <person name="Gujja S."/>
            <person name="Heilman E.R."/>
            <person name="Heiman D."/>
            <person name="Hepburn T."/>
            <person name="Howarth C."/>
            <person name="Jen D."/>
            <person name="Larson L."/>
            <person name="Mehta T."/>
            <person name="Neiman D."/>
            <person name="Pearson M."/>
            <person name="Roberts A."/>
            <person name="Saif S."/>
            <person name="Shea T."/>
            <person name="Shenoy N."/>
            <person name="Sisk P."/>
            <person name="Stolte C."/>
            <person name="Sykes S."/>
            <person name="Walk T."/>
            <person name="White J."/>
            <person name="Yandava C."/>
            <person name="Haas B."/>
            <person name="Nusbaum C."/>
            <person name="Birren B."/>
        </authorList>
    </citation>
    <scope>NUCLEOTIDE SEQUENCE [LARGE SCALE GENOMIC DNA]</scope>
    <source>
        <strain evidence="5">ATCC 64411 / 73-15</strain>
    </source>
</reference>
<feature type="region of interest" description="Disordered" evidence="1">
    <location>
        <begin position="1"/>
        <end position="207"/>
    </location>
</feature>
<reference evidence="3" key="3">
    <citation type="submission" date="2011-03" db="EMBL/GenBank/DDBJ databases">
        <title>Annotation of Magnaporthe poae ATCC 64411.</title>
        <authorList>
            <person name="Ma L.-J."/>
            <person name="Dead R."/>
            <person name="Young S.K."/>
            <person name="Zeng Q."/>
            <person name="Gargeya S."/>
            <person name="Fitzgerald M."/>
            <person name="Haas B."/>
            <person name="Abouelleil A."/>
            <person name="Alvarado L."/>
            <person name="Arachchi H.M."/>
            <person name="Berlin A."/>
            <person name="Brown A."/>
            <person name="Chapman S.B."/>
            <person name="Chen Z."/>
            <person name="Dunbar C."/>
            <person name="Freedman E."/>
            <person name="Gearin G."/>
            <person name="Gellesch M."/>
            <person name="Goldberg J."/>
            <person name="Griggs A."/>
            <person name="Gujja S."/>
            <person name="Heiman D."/>
            <person name="Howarth C."/>
            <person name="Larson L."/>
            <person name="Lui A."/>
            <person name="MacDonald P.J.P."/>
            <person name="Mehta T."/>
            <person name="Montmayeur A."/>
            <person name="Murphy C."/>
            <person name="Neiman D."/>
            <person name="Pearson M."/>
            <person name="Priest M."/>
            <person name="Roberts A."/>
            <person name="Saif S."/>
            <person name="Shea T."/>
            <person name="Shenoy N."/>
            <person name="Sisk P."/>
            <person name="Stolte C."/>
            <person name="Sykes S."/>
            <person name="Yandava C."/>
            <person name="Wortman J."/>
            <person name="Nusbaum C."/>
            <person name="Birren B."/>
        </authorList>
    </citation>
    <scope>NUCLEOTIDE SEQUENCE</scope>
    <source>
        <strain evidence="3">ATCC 64411</strain>
    </source>
</reference>
<name>A0A0C4E746_MAGP6</name>
<keyword evidence="5" id="KW-1185">Reference proteome</keyword>
<feature type="compositionally biased region" description="Polar residues" evidence="1">
    <location>
        <begin position="296"/>
        <end position="334"/>
    </location>
</feature>
<keyword evidence="2" id="KW-0812">Transmembrane</keyword>
<feature type="region of interest" description="Disordered" evidence="1">
    <location>
        <begin position="492"/>
        <end position="514"/>
    </location>
</feature>
<dbReference type="Proteomes" id="UP000011715">
    <property type="component" value="Unassembled WGS sequence"/>
</dbReference>
<dbReference type="eggNOG" id="ENOG502S8T0">
    <property type="taxonomic scope" value="Eukaryota"/>
</dbReference>
<feature type="compositionally biased region" description="Basic and acidic residues" evidence="1">
    <location>
        <begin position="46"/>
        <end position="61"/>
    </location>
</feature>
<evidence type="ECO:0008006" key="6">
    <source>
        <dbReference type="Google" id="ProtNLM"/>
    </source>
</evidence>
<feature type="compositionally biased region" description="Low complexity" evidence="1">
    <location>
        <begin position="379"/>
        <end position="391"/>
    </location>
</feature>
<dbReference type="VEuPathDB" id="FungiDB:MAPG_08347"/>
<evidence type="ECO:0000313" key="4">
    <source>
        <dbReference type="EnsemblFungi" id="MAPG_08347T0"/>
    </source>
</evidence>
<evidence type="ECO:0000256" key="2">
    <source>
        <dbReference type="SAM" id="Phobius"/>
    </source>
</evidence>
<dbReference type="OMA" id="AHPHQWS"/>
<reference evidence="4" key="4">
    <citation type="journal article" date="2015" name="G3 (Bethesda)">
        <title>Genome sequences of three phytopathogenic species of the Magnaporthaceae family of fungi.</title>
        <authorList>
            <person name="Okagaki L.H."/>
            <person name="Nunes C.C."/>
            <person name="Sailsbery J."/>
            <person name="Clay B."/>
            <person name="Brown D."/>
            <person name="John T."/>
            <person name="Oh Y."/>
            <person name="Young N."/>
            <person name="Fitzgerald M."/>
            <person name="Haas B.J."/>
            <person name="Zeng Q."/>
            <person name="Young S."/>
            <person name="Adiconis X."/>
            <person name="Fan L."/>
            <person name="Levin J.Z."/>
            <person name="Mitchell T.K."/>
            <person name="Okubara P.A."/>
            <person name="Farman M.L."/>
            <person name="Kohn L.M."/>
            <person name="Birren B."/>
            <person name="Ma L.-J."/>
            <person name="Dean R.A."/>
        </authorList>
    </citation>
    <scope>NUCLEOTIDE SEQUENCE</scope>
    <source>
        <strain evidence="4">ATCC 64411 / 73-15</strain>
    </source>
</reference>
<feature type="region of interest" description="Disordered" evidence="1">
    <location>
        <begin position="235"/>
        <end position="463"/>
    </location>
</feature>
<accession>A0A0C4E746</accession>
<evidence type="ECO:0000313" key="3">
    <source>
        <dbReference type="EMBL" id="KLU89376.1"/>
    </source>
</evidence>
<evidence type="ECO:0000313" key="5">
    <source>
        <dbReference type="Proteomes" id="UP000011715"/>
    </source>
</evidence>
<organism evidence="4 5">
    <name type="scientific">Magnaporthiopsis poae (strain ATCC 64411 / 73-15)</name>
    <name type="common">Kentucky bluegrass fungus</name>
    <name type="synonym">Magnaporthe poae</name>
    <dbReference type="NCBI Taxonomy" id="644358"/>
    <lineage>
        <taxon>Eukaryota</taxon>
        <taxon>Fungi</taxon>
        <taxon>Dikarya</taxon>
        <taxon>Ascomycota</taxon>
        <taxon>Pezizomycotina</taxon>
        <taxon>Sordariomycetes</taxon>
        <taxon>Sordariomycetidae</taxon>
        <taxon>Magnaporthales</taxon>
        <taxon>Magnaporthaceae</taxon>
        <taxon>Magnaporthiopsis</taxon>
    </lineage>
</organism>
<sequence>MVGGLRKVPNTPDFKQKQAAQLHSSEKEQTLSPLREAAASTPSPIPDHHAAPSSRALEHTPTRPLVSKDSFASDRTVETTSETSNYKVYGRSSPPAPSDESLPLPSSSHSNYVLLGGSSPIAAPSEQQDPSPPPSSHDSDDNYILHGDPSPSPSVSLVARRQPRPKFSQESLVVPPLQPVRRRSSERLGYYKSRSRESLRARANSAKSLKSITSIIAGESVQSVLVNSALVPGLRQQQSPGGAGPSLSSFASRRQQLDSWASSARAPASPPSGSQPQPQPQPLSPHVPMIEAHPHQWSSQLSTVMSETEPSSSERAVSPISRTASRRTGSISNMSGAGTGSGSGSGRRQSTGWASSTHSRQMLSISSSLAAQLEESRSQSRSMSMSRSDSVSLERPAAAYPRNGYNSGPRTIRDHDEDGDGIADLRDLSPRPSRSGLSGFLSNLSDSSRNLHSSSSSRSFNSSNLPTWARVYYGSGERRQFFAPSIISDVSEGPISRPGSVRQQDPGSPSAEHFPVSLYAPRRRVREVEAGPSQRPFSDQASLDIVEEPPSDMDYNTIRPNLRKKTSSIWSPHLGMDRRAITSRYSRWDPPSVSWSAESGVWGRRNVQVVMFVLGFIFPFSWMIAAFLPLPEQPRLEMLERDHSRSELGIPESIRRQFNEADDVRYQSARWWRNLNRGMSLVGLAIIGVIIGLVVVGIKQGWYQRT</sequence>
<dbReference type="EMBL" id="ADBL01002016">
    <property type="status" value="NOT_ANNOTATED_CDS"/>
    <property type="molecule type" value="Genomic_DNA"/>
</dbReference>
<feature type="compositionally biased region" description="Polar residues" evidence="1">
    <location>
        <begin position="235"/>
        <end position="258"/>
    </location>
</feature>
<reference evidence="3" key="2">
    <citation type="submission" date="2010-05" db="EMBL/GenBank/DDBJ databases">
        <title>The Genome Sequence of Magnaporthe poae strain ATCC 64411.</title>
        <authorList>
            <consortium name="The Broad Institute Genome Sequencing Platform"/>
            <consortium name="Broad Institute Genome Sequencing Center for Infectious Disease"/>
            <person name="Ma L.-J."/>
            <person name="Dead R."/>
            <person name="Young S."/>
            <person name="Zeng Q."/>
            <person name="Koehrsen M."/>
            <person name="Alvarado L."/>
            <person name="Berlin A."/>
            <person name="Chapman S.B."/>
            <person name="Chen Z."/>
            <person name="Freedman E."/>
            <person name="Gellesch M."/>
            <person name="Goldberg J."/>
            <person name="Griggs A."/>
            <person name="Gujja S."/>
            <person name="Heilman E.R."/>
            <person name="Heiman D."/>
            <person name="Hepburn T."/>
            <person name="Howarth C."/>
            <person name="Jen D."/>
            <person name="Larson L."/>
            <person name="Mehta T."/>
            <person name="Neiman D."/>
            <person name="Pearson M."/>
            <person name="Roberts A."/>
            <person name="Saif S."/>
            <person name="Shea T."/>
            <person name="Shenoy N."/>
            <person name="Sisk P."/>
            <person name="Stolte C."/>
            <person name="Sykes S."/>
            <person name="Walk T."/>
            <person name="White J."/>
            <person name="Yandava C."/>
            <person name="Haas B."/>
            <person name="Nusbaum C."/>
            <person name="Birren B."/>
        </authorList>
    </citation>
    <scope>NUCLEOTIDE SEQUENCE</scope>
    <source>
        <strain evidence="3">ATCC 64411</strain>
    </source>
</reference>
<keyword evidence="2" id="KW-0472">Membrane</keyword>
<feature type="transmembrane region" description="Helical" evidence="2">
    <location>
        <begin position="609"/>
        <end position="630"/>
    </location>
</feature>
<feature type="transmembrane region" description="Helical" evidence="2">
    <location>
        <begin position="678"/>
        <end position="698"/>
    </location>
</feature>
<keyword evidence="2" id="KW-1133">Transmembrane helix</keyword>
<dbReference type="STRING" id="644358.A0A0C4E746"/>
<gene>
    <name evidence="3" type="ORF">MAPG_08347</name>
</gene>
<feature type="compositionally biased region" description="Polar residues" evidence="1">
    <location>
        <begin position="353"/>
        <end position="370"/>
    </location>
</feature>
<evidence type="ECO:0000256" key="1">
    <source>
        <dbReference type="SAM" id="MobiDB-lite"/>
    </source>
</evidence>
<feature type="compositionally biased region" description="Low complexity" evidence="1">
    <location>
        <begin position="440"/>
        <end position="463"/>
    </location>
</feature>
<dbReference type="OrthoDB" id="4153178at2759"/>